<dbReference type="SUPFAM" id="SSF49373">
    <property type="entry name" value="Invasin/intimin cell-adhesion fragments"/>
    <property type="match status" value="1"/>
</dbReference>
<dbReference type="RefSeq" id="WP_079685815.1">
    <property type="nucleotide sequence ID" value="NZ_FUZU01000001.1"/>
</dbReference>
<dbReference type="STRING" id="688867.SAMN05660236_1265"/>
<evidence type="ECO:0000256" key="1">
    <source>
        <dbReference type="SAM" id="SignalP"/>
    </source>
</evidence>
<feature type="chain" id="PRO_5012346251" evidence="1">
    <location>
        <begin position="19"/>
        <end position="1195"/>
    </location>
</feature>
<keyword evidence="1" id="KW-0732">Signal</keyword>
<dbReference type="NCBIfam" id="TIGR04183">
    <property type="entry name" value="Por_Secre_tail"/>
    <property type="match status" value="1"/>
</dbReference>
<dbReference type="Gene3D" id="2.60.40.1080">
    <property type="match status" value="1"/>
</dbReference>
<reference evidence="3 4" key="1">
    <citation type="submission" date="2017-02" db="EMBL/GenBank/DDBJ databases">
        <authorList>
            <person name="Peterson S.W."/>
        </authorList>
    </citation>
    <scope>NUCLEOTIDE SEQUENCE [LARGE SCALE GENOMIC DNA]</scope>
    <source>
        <strain evidence="3 4">DSM 25262</strain>
    </source>
</reference>
<evidence type="ECO:0000313" key="4">
    <source>
        <dbReference type="Proteomes" id="UP000190961"/>
    </source>
</evidence>
<keyword evidence="4" id="KW-1185">Reference proteome</keyword>
<evidence type="ECO:0000313" key="3">
    <source>
        <dbReference type="EMBL" id="SKC52620.1"/>
    </source>
</evidence>
<dbReference type="EMBL" id="FUZU01000001">
    <property type="protein sequence ID" value="SKC52620.1"/>
    <property type="molecule type" value="Genomic_DNA"/>
</dbReference>
<protein>
    <submittedName>
        <fullName evidence="3">Por secretion system C-terminal sorting domain-containing protein</fullName>
    </submittedName>
</protein>
<proteinExistence type="predicted"/>
<sequence length="1195" mass="125263">MKRILPLLLMLAGYFSNAQLSILKDINQTSDPNNSGIDAYYTTSINGVLFFSGRSGAGQELWKSDGTPAGTILVKDIYTGSNSSSPSNFVDVNGTLFFLANNGTSGSELWKSDGTEAGTVLVKDIQAGSGSSAISNMIAVNNILFFTITDGSNFLDLWKSDGTAAGTILVKNNIITTGSPNFANVNGTLFFAGQDGTNGVELWKSDGTAAGTVLIEDIYTGTNSSAPDNFYAIGNILYFIANNGSLGYELWKSDGTAAGTDLVEDIFNGVSGSSPDNLINYNGSLFFTAFNGINNALWQSDGTEAGTTIVKSPFDENSTIDNVTVAGNTLYFTIDAYDLWKSDGTPAGTTAFKNIGGYAADFTNMNGELYFVAQKELAAGSSFQIWRSNGTEAGTVLVTDLPKGTAPGTRPPNSLVAISNTLYFVADDGTNGNELWKTDGTPSGNIRLTNLPATSASSAPDYFTEFNGNLYFTATSGDYGRELWTSNGTSAGTVLLKDIAAGAENSSNPAHLKKIGDKIYFVAKTGTDNKLWVTDGTLAGTVEIGGNVSDGSEITSAGSLLFFPNYYINSTVELWKSNGTTAGTSLVDNIGGSISANPNSLVNFQDKLYFIANDAGTSGLWTSDGTAAGTESIKTFTFLKGLKNENGALYFFADDGTSGLELWKSDGALGGAGTVLVKDINAGGAGGFVSTDIFQFETVDGIGYFVANDGAHGKELWKTDGTAAGTTLVLDIYTGASSSNISQLTSANGLLYFTADDGIHGVELWKSDGTEAGTQLVSDIYTGTSSAYPYNLLELNGYLYFSSFDGTIRTLWKSNGKECGTIKVTNNTTVNAGGVNEKIIAIDDNIYITGYAAGPGNEIFIHNVATDLSLPAGCRSPQTITFTLGTKTYEDVPFTLGATSDAGLPIEYVSSDPSIASISGDIVTILKAGTVKITASQEGDVNYEPAAPVEVSLVINKATQTITFPAITNKTMGDAPFTLTGSSTSGLALSYNTTTPTKVTIAGDLVTLKEAGTVRIVANQAGNENYSPSTAVEQNFCINPAKPVITLSQVIGSTGTLTSSSPTGNQWFLNGTKLTDEKNVTLTVTEGGIYSVQVTIDGCTSVISDNVPVVITDIETQLGQSVSVYPNPVYDKMTISLPGAGKKEVSIVGIHGKQGQRFITDQSSLELSAENYSSGVYTISVKTTGGTSYLKFVKH</sequence>
<dbReference type="InterPro" id="IPR030916">
    <property type="entry name" value="ELWxxDGT_rpt"/>
</dbReference>
<accession>A0A1T5JME9</accession>
<dbReference type="Proteomes" id="UP000190961">
    <property type="component" value="Unassembled WGS sequence"/>
</dbReference>
<dbReference type="AlphaFoldDB" id="A0A1T5JME9"/>
<dbReference type="SUPFAM" id="SSF63825">
    <property type="entry name" value="YWTD domain"/>
    <property type="match status" value="1"/>
</dbReference>
<feature type="domain" description="Secretion system C-terminal sorting" evidence="2">
    <location>
        <begin position="1124"/>
        <end position="1192"/>
    </location>
</feature>
<dbReference type="NCBIfam" id="TIGR04534">
    <property type="entry name" value="ELWxxDGT_rpt"/>
    <property type="match status" value="7"/>
</dbReference>
<dbReference type="InterPro" id="IPR008964">
    <property type="entry name" value="Invasin/intimin_cell_adhesion"/>
</dbReference>
<organism evidence="3 4">
    <name type="scientific">Ohtaekwangia koreensis</name>
    <dbReference type="NCBI Taxonomy" id="688867"/>
    <lineage>
        <taxon>Bacteria</taxon>
        <taxon>Pseudomonadati</taxon>
        <taxon>Bacteroidota</taxon>
        <taxon>Cytophagia</taxon>
        <taxon>Cytophagales</taxon>
        <taxon>Fulvivirgaceae</taxon>
        <taxon>Ohtaekwangia</taxon>
    </lineage>
</organism>
<feature type="signal peptide" evidence="1">
    <location>
        <begin position="1"/>
        <end position="18"/>
    </location>
</feature>
<gene>
    <name evidence="3" type="ORF">SAMN05660236_1265</name>
</gene>
<dbReference type="OrthoDB" id="1489153at2"/>
<name>A0A1T5JME9_9BACT</name>
<dbReference type="InterPro" id="IPR026444">
    <property type="entry name" value="Secre_tail"/>
</dbReference>
<evidence type="ECO:0000259" key="2">
    <source>
        <dbReference type="Pfam" id="PF18962"/>
    </source>
</evidence>
<dbReference type="Pfam" id="PF18962">
    <property type="entry name" value="Por_Secre_tail"/>
    <property type="match status" value="1"/>
</dbReference>